<name>A0A383BLV3_9ZZZZ</name>
<dbReference type="Pfam" id="PF01522">
    <property type="entry name" value="Polysacc_deac_1"/>
    <property type="match status" value="1"/>
</dbReference>
<evidence type="ECO:0000313" key="2">
    <source>
        <dbReference type="EMBL" id="SVE21186.1"/>
    </source>
</evidence>
<dbReference type="InterPro" id="IPR002509">
    <property type="entry name" value="NODB_dom"/>
</dbReference>
<dbReference type="GO" id="GO:0016810">
    <property type="term" value="F:hydrolase activity, acting on carbon-nitrogen (but not peptide) bonds"/>
    <property type="evidence" value="ECO:0007669"/>
    <property type="project" value="InterPro"/>
</dbReference>
<dbReference type="InterPro" id="IPR011330">
    <property type="entry name" value="Glyco_hydro/deAcase_b/a-brl"/>
</dbReference>
<reference evidence="2" key="1">
    <citation type="submission" date="2018-05" db="EMBL/GenBank/DDBJ databases">
        <authorList>
            <person name="Lanie J.A."/>
            <person name="Ng W.-L."/>
            <person name="Kazmierczak K.M."/>
            <person name="Andrzejewski T.M."/>
            <person name="Davidsen T.M."/>
            <person name="Wayne K.J."/>
            <person name="Tettelin H."/>
            <person name="Glass J.I."/>
            <person name="Rusch D."/>
            <person name="Podicherti R."/>
            <person name="Tsui H.-C.T."/>
            <person name="Winkler M.E."/>
        </authorList>
    </citation>
    <scope>NUCLEOTIDE SEQUENCE</scope>
</reference>
<proteinExistence type="predicted"/>
<organism evidence="2">
    <name type="scientific">marine metagenome</name>
    <dbReference type="NCBI Taxonomy" id="408172"/>
    <lineage>
        <taxon>unclassified sequences</taxon>
        <taxon>metagenomes</taxon>
        <taxon>ecological metagenomes</taxon>
    </lineage>
</organism>
<accession>A0A383BLV3</accession>
<dbReference type="AlphaFoldDB" id="A0A383BLV3"/>
<protein>
    <recommendedName>
        <fullName evidence="1">NodB homology domain-containing protein</fullName>
    </recommendedName>
</protein>
<dbReference type="SUPFAM" id="SSF88713">
    <property type="entry name" value="Glycoside hydrolase/deacetylase"/>
    <property type="match status" value="1"/>
</dbReference>
<dbReference type="EMBL" id="UINC01201723">
    <property type="protein sequence ID" value="SVE21186.1"/>
    <property type="molecule type" value="Genomic_DNA"/>
</dbReference>
<sequence>MIFEYFQSKGYEFIGFDDLINDLDPKKRYAYVTFDDGYFNNTRILPLIEELNIPIHIFV</sequence>
<dbReference type="GO" id="GO:0005975">
    <property type="term" value="P:carbohydrate metabolic process"/>
    <property type="evidence" value="ECO:0007669"/>
    <property type="project" value="InterPro"/>
</dbReference>
<evidence type="ECO:0000259" key="1">
    <source>
        <dbReference type="Pfam" id="PF01522"/>
    </source>
</evidence>
<gene>
    <name evidence="2" type="ORF">METZ01_LOCUS474040</name>
</gene>
<dbReference type="Gene3D" id="3.20.20.370">
    <property type="entry name" value="Glycoside hydrolase/deacetylase"/>
    <property type="match status" value="1"/>
</dbReference>
<feature type="domain" description="NodB homology" evidence="1">
    <location>
        <begin position="24"/>
        <end position="59"/>
    </location>
</feature>
<feature type="non-terminal residue" evidence="2">
    <location>
        <position position="59"/>
    </location>
</feature>